<dbReference type="CDD" id="cd23767">
    <property type="entry name" value="IQCD"/>
    <property type="match status" value="1"/>
</dbReference>
<dbReference type="GO" id="GO:0061630">
    <property type="term" value="F:ubiquitin protein ligase activity"/>
    <property type="evidence" value="ECO:0007669"/>
    <property type="project" value="UniProtKB-EC"/>
</dbReference>
<protein>
    <recommendedName>
        <fullName evidence="3">HECT-type E3 ubiquitin transferase</fullName>
        <ecNumber evidence="3">2.3.2.26</ecNumber>
    </recommendedName>
</protein>
<proteinExistence type="predicted"/>
<gene>
    <name evidence="9" type="ORF">AJ79_01457</name>
</gene>
<comment type="pathway">
    <text evidence="2">Protein modification; protein ubiquitination.</text>
</comment>
<evidence type="ECO:0000313" key="10">
    <source>
        <dbReference type="Proteomes" id="UP000223968"/>
    </source>
</evidence>
<feature type="compositionally biased region" description="Polar residues" evidence="7">
    <location>
        <begin position="1"/>
        <end position="25"/>
    </location>
</feature>
<keyword evidence="5 6" id="KW-0833">Ubl conjugation pathway</keyword>
<dbReference type="InterPro" id="IPR044611">
    <property type="entry name" value="E3A/B/C-like"/>
</dbReference>
<feature type="domain" description="HECT" evidence="8">
    <location>
        <begin position="852"/>
        <end position="1236"/>
    </location>
</feature>
<dbReference type="PANTHER" id="PTHR45700:SF2">
    <property type="entry name" value="UBIQUITIN-PROTEIN LIGASE E3C"/>
    <property type="match status" value="1"/>
</dbReference>
<feature type="active site" description="Glycyl thioester intermediate" evidence="6">
    <location>
        <position position="1204"/>
    </location>
</feature>
<dbReference type="PANTHER" id="PTHR45700">
    <property type="entry name" value="UBIQUITIN-PROTEIN LIGASE E3C"/>
    <property type="match status" value="1"/>
</dbReference>
<evidence type="ECO:0000256" key="4">
    <source>
        <dbReference type="ARBA" id="ARBA00022679"/>
    </source>
</evidence>
<evidence type="ECO:0000256" key="5">
    <source>
        <dbReference type="ARBA" id="ARBA00022786"/>
    </source>
</evidence>
<dbReference type="OrthoDB" id="8068875at2759"/>
<dbReference type="Gene3D" id="3.30.2410.10">
    <property type="entry name" value="Hect, E3 ligase catalytic domain"/>
    <property type="match status" value="1"/>
</dbReference>
<feature type="region of interest" description="Disordered" evidence="7">
    <location>
        <begin position="691"/>
        <end position="726"/>
    </location>
</feature>
<dbReference type="Proteomes" id="UP000223968">
    <property type="component" value="Unassembled WGS sequence"/>
</dbReference>
<comment type="caution">
    <text evidence="9">The sequence shown here is derived from an EMBL/GenBank/DDBJ whole genome shotgun (WGS) entry which is preliminary data.</text>
</comment>
<evidence type="ECO:0000256" key="3">
    <source>
        <dbReference type="ARBA" id="ARBA00012485"/>
    </source>
</evidence>
<dbReference type="InterPro" id="IPR000569">
    <property type="entry name" value="HECT_dom"/>
</dbReference>
<dbReference type="SMART" id="SM00119">
    <property type="entry name" value="HECTc"/>
    <property type="match status" value="1"/>
</dbReference>
<dbReference type="STRING" id="1447875.A0A2B7Y6Z4"/>
<dbReference type="GO" id="GO:0000209">
    <property type="term" value="P:protein polyubiquitination"/>
    <property type="evidence" value="ECO:0007669"/>
    <property type="project" value="InterPro"/>
</dbReference>
<evidence type="ECO:0000256" key="6">
    <source>
        <dbReference type="PROSITE-ProRule" id="PRU00104"/>
    </source>
</evidence>
<dbReference type="EMBL" id="PDNB01000014">
    <property type="protein sequence ID" value="PGH16813.1"/>
    <property type="molecule type" value="Genomic_DNA"/>
</dbReference>
<dbReference type="GO" id="GO:0006511">
    <property type="term" value="P:ubiquitin-dependent protein catabolic process"/>
    <property type="evidence" value="ECO:0007669"/>
    <property type="project" value="TreeGrafter"/>
</dbReference>
<accession>A0A2B7Y6Z4</accession>
<dbReference type="Gene3D" id="3.30.2160.10">
    <property type="entry name" value="Hect, E3 ligase catalytic domain"/>
    <property type="match status" value="1"/>
</dbReference>
<feature type="region of interest" description="Disordered" evidence="7">
    <location>
        <begin position="1"/>
        <end position="43"/>
    </location>
</feature>
<name>A0A2B7Y6Z4_9EURO</name>
<dbReference type="InterPro" id="IPR035983">
    <property type="entry name" value="Hect_E3_ubiquitin_ligase"/>
</dbReference>
<feature type="compositionally biased region" description="Acidic residues" evidence="7">
    <location>
        <begin position="698"/>
        <end position="718"/>
    </location>
</feature>
<dbReference type="AlphaFoldDB" id="A0A2B7Y6Z4"/>
<organism evidence="9 10">
    <name type="scientific">Helicocarpus griseus UAMH5409</name>
    <dbReference type="NCBI Taxonomy" id="1447875"/>
    <lineage>
        <taxon>Eukaryota</taxon>
        <taxon>Fungi</taxon>
        <taxon>Dikarya</taxon>
        <taxon>Ascomycota</taxon>
        <taxon>Pezizomycotina</taxon>
        <taxon>Eurotiomycetes</taxon>
        <taxon>Eurotiomycetidae</taxon>
        <taxon>Onygenales</taxon>
        <taxon>Ajellomycetaceae</taxon>
        <taxon>Helicocarpus</taxon>
    </lineage>
</organism>
<dbReference type="FunFam" id="3.30.2410.10:FF:000017">
    <property type="entry name" value="E3 ubiquitin-protein ligase UPL7"/>
    <property type="match status" value="1"/>
</dbReference>
<evidence type="ECO:0000256" key="7">
    <source>
        <dbReference type="SAM" id="MobiDB-lite"/>
    </source>
</evidence>
<evidence type="ECO:0000313" key="9">
    <source>
        <dbReference type="EMBL" id="PGH16813.1"/>
    </source>
</evidence>
<keyword evidence="10" id="KW-1185">Reference proteome</keyword>
<evidence type="ECO:0000256" key="2">
    <source>
        <dbReference type="ARBA" id="ARBA00004906"/>
    </source>
</evidence>
<comment type="catalytic activity">
    <reaction evidence="1">
        <text>S-ubiquitinyl-[E2 ubiquitin-conjugating enzyme]-L-cysteine + [acceptor protein]-L-lysine = [E2 ubiquitin-conjugating enzyme]-L-cysteine + N(6)-ubiquitinyl-[acceptor protein]-L-lysine.</text>
        <dbReference type="EC" id="2.3.2.26"/>
    </reaction>
</comment>
<reference evidence="9 10" key="1">
    <citation type="submission" date="2017-10" db="EMBL/GenBank/DDBJ databases">
        <title>Comparative genomics in systemic dimorphic fungi from Ajellomycetaceae.</title>
        <authorList>
            <person name="Munoz J.F."/>
            <person name="Mcewen J.G."/>
            <person name="Clay O.K."/>
            <person name="Cuomo C.A."/>
        </authorList>
    </citation>
    <scope>NUCLEOTIDE SEQUENCE [LARGE SCALE GENOMIC DNA]</scope>
    <source>
        <strain evidence="9 10">UAMH5409</strain>
    </source>
</reference>
<evidence type="ECO:0000259" key="8">
    <source>
        <dbReference type="PROSITE" id="PS50237"/>
    </source>
</evidence>
<keyword evidence="4" id="KW-0808">Transferase</keyword>
<dbReference type="EC" id="2.3.2.26" evidence="3"/>
<evidence type="ECO:0000256" key="1">
    <source>
        <dbReference type="ARBA" id="ARBA00000885"/>
    </source>
</evidence>
<sequence>MFQSFTGSSRRPRQVNLSNRSTNPFSAHPSGRHHPPTGPGPQATLALAQQERLQRQLDRERLNASRTLQRTWRGYRARKATKNVWREEWDTVERNRAADDISATDTWVATPRPYSHPTDCLSQLGKLLRFIRIRDKDDWARLSYFARSFQMALEEALVLQPDAEWTLTLSRFGGVVLEFISAAPSTISSMSLVNDLLQLVTFLTVLIPRQMTRQARQYYSALATMTLSLQTSSVNFSQIRGAVVKSVLALLQPITSETLDAYEWFGRVYLTVPSLQVHLGGIDDLATGVNYKLLASAIDSHILPSVDSFLQPKDLEKRLCLLSYFIFFHRHALGGGVVKQAPETLFVRVVSNLLSPAAVDVSRRLAVEEQTQSGLTPLPPFIRNQLLSLVDQHSITHLLTQAESGRSAASGTSQPPLQASDDAKALSAYALTLLRVFPKRGDEIRMWLYLGSAMEFGEDGKSTKGRLPAIKYFWNASQSTNVFRNIVQNSRDALAMIRPPSMRNSLGGKGAELQSRDHDQEWTIILLFLELYTFLLKVLDDEEFFSAAPSLGRTTNFNNASWTQESALPLGDVKNLTIFLKNLAFTLYWNAADLTTPTPNVEATDPSGIRNYFSTGFTKLEPVPSSLKSKSSTLVGVTGIPLDYFKGLVTGLLRMVHERDSRRKFLPDGHWLMVDRFDMEGFIPTVVAEEENRHQLQDDDDDEDEEDNGELSNDDMMDDGYAQAPGLIGTGRAQQLRRIEELRRRQQQVARRKELEAVAPRLEILRNMPFFIPFPTRVQIFREFILRDQVHRRRGYIDPDTWRLSIAQGGIGMADDGRPVGHDILSKHHANIRRESLFQDAYEQFYELGDGLKEPIQISFIDKFGTPEAGIDGGGVTKEFLTSVINDAFNPSNGSGLFIENDQHLLYPNPTIIEQRKVELRRAGVSERSGLWNSEIKDILRRYEFLGRIIGKCLYEGILVDVSFAGFFLLKWALTGGTSSARKESSYRANLNDVRDLDESLYQGLLQLKNYPGDVEDFALNFTVTDTVALPTIAPDGTTHITTESITKDLKPSGSEIPVTNQNRLVYISYIARHRLQAQPYLQTNAFLQGLGTIISPSWLSMFNQSELQTLVGGDAGEIDVADLRRNTVYSGVYVIGDDNQEHPTIKLFWEVLQGMTNAERAKLLKFVTSTPRAPLLGFSHLNPPFSIRDSSADEERLPSTSTCANLLKLPRYSRRETLREKLMYAINSGAGFDLS</sequence>
<dbReference type="Gene3D" id="3.90.1750.10">
    <property type="entry name" value="Hect, E3 ligase catalytic domains"/>
    <property type="match status" value="1"/>
</dbReference>
<dbReference type="SUPFAM" id="SSF56204">
    <property type="entry name" value="Hect, E3 ligase catalytic domain"/>
    <property type="match status" value="1"/>
</dbReference>
<dbReference type="CDD" id="cd00078">
    <property type="entry name" value="HECTc"/>
    <property type="match status" value="1"/>
</dbReference>
<dbReference type="PROSITE" id="PS50237">
    <property type="entry name" value="HECT"/>
    <property type="match status" value="1"/>
</dbReference>
<dbReference type="Pfam" id="PF00632">
    <property type="entry name" value="HECT"/>
    <property type="match status" value="1"/>
</dbReference>
<dbReference type="PROSITE" id="PS50096">
    <property type="entry name" value="IQ"/>
    <property type="match status" value="1"/>
</dbReference>